<gene>
    <name evidence="1" type="ORF">DRB17_15725</name>
</gene>
<dbReference type="AlphaFoldDB" id="A0A369T6L1"/>
<organism evidence="1 2">
    <name type="scientific">Ferruginivarius sediminum</name>
    <dbReference type="NCBI Taxonomy" id="2661937"/>
    <lineage>
        <taxon>Bacteria</taxon>
        <taxon>Pseudomonadati</taxon>
        <taxon>Pseudomonadota</taxon>
        <taxon>Alphaproteobacteria</taxon>
        <taxon>Rhodospirillales</taxon>
        <taxon>Rhodospirillaceae</taxon>
        <taxon>Ferruginivarius</taxon>
    </lineage>
</organism>
<sequence>MSVMSVIGTEPRQDDVLRLLETRMACLLVDRPGTESLRRHLFVLREKLANETIDRATLAQVEATVRELRPAGVKPASTQSEPQTLASRLVGEATSRALVGATGLSALTLLALQVAG</sequence>
<dbReference type="Proteomes" id="UP000253941">
    <property type="component" value="Unassembled WGS sequence"/>
</dbReference>
<dbReference type="EMBL" id="QPMH01000018">
    <property type="protein sequence ID" value="RDD60908.1"/>
    <property type="molecule type" value="Genomic_DNA"/>
</dbReference>
<dbReference type="RefSeq" id="WP_114583173.1">
    <property type="nucleotide sequence ID" value="NZ_QPMH01000018.1"/>
</dbReference>
<evidence type="ECO:0000313" key="2">
    <source>
        <dbReference type="Proteomes" id="UP000253941"/>
    </source>
</evidence>
<name>A0A369T6L1_9PROT</name>
<keyword evidence="2" id="KW-1185">Reference proteome</keyword>
<comment type="caution">
    <text evidence="1">The sequence shown here is derived from an EMBL/GenBank/DDBJ whole genome shotgun (WGS) entry which is preliminary data.</text>
</comment>
<accession>A0A369T6L1</accession>
<reference evidence="1 2" key="1">
    <citation type="submission" date="2018-07" db="EMBL/GenBank/DDBJ databases">
        <title>Venubactetium sediminum gen. nov., sp. nov., isolated from a marine solar saltern.</title>
        <authorList>
            <person name="Wang S."/>
        </authorList>
    </citation>
    <scope>NUCLEOTIDE SEQUENCE [LARGE SCALE GENOMIC DNA]</scope>
    <source>
        <strain evidence="1 2">WD2A32</strain>
    </source>
</reference>
<evidence type="ECO:0000313" key="1">
    <source>
        <dbReference type="EMBL" id="RDD60908.1"/>
    </source>
</evidence>
<protein>
    <submittedName>
        <fullName evidence="1">Uncharacterized protein</fullName>
    </submittedName>
</protein>
<proteinExistence type="predicted"/>